<comment type="caution">
    <text evidence="2">The sequence shown here is derived from an EMBL/GenBank/DDBJ whole genome shotgun (WGS) entry which is preliminary data.</text>
</comment>
<keyword evidence="1" id="KW-0472">Membrane</keyword>
<keyword evidence="1" id="KW-1133">Transmembrane helix</keyword>
<evidence type="ECO:0008006" key="4">
    <source>
        <dbReference type="Google" id="ProtNLM"/>
    </source>
</evidence>
<feature type="transmembrane region" description="Helical" evidence="1">
    <location>
        <begin position="6"/>
        <end position="30"/>
    </location>
</feature>
<evidence type="ECO:0000256" key="1">
    <source>
        <dbReference type="SAM" id="Phobius"/>
    </source>
</evidence>
<evidence type="ECO:0000313" key="3">
    <source>
        <dbReference type="Proteomes" id="UP001165366"/>
    </source>
</evidence>
<reference evidence="2" key="1">
    <citation type="submission" date="2022-01" db="EMBL/GenBank/DDBJ databases">
        <authorList>
            <person name="Wang Y."/>
        </authorList>
    </citation>
    <scope>NUCLEOTIDE SEQUENCE</scope>
    <source>
        <strain evidence="2">WB101</strain>
    </source>
</reference>
<sequence length="180" mass="21275">MEEINWIEYLTAFGSVTTPILVLLLSAIGWRIRTRLERKMELEDKLRDDRIEAYNKILEPFIILLMTDQAWKADPKNRKRDKNKLAQEKMLSLDYKEQAFKLSLVGSDSVVKSYNNLMQYFYSMDNTQQEAKNADPKIMMSLLGKFLLEIRKSMGNQVTSLDNWDMLEWFLTDARKYRDG</sequence>
<gene>
    <name evidence="2" type="ORF">L6773_06145</name>
</gene>
<reference evidence="2" key="2">
    <citation type="submission" date="2024-05" db="EMBL/GenBank/DDBJ databases">
        <title>Rhodohalobacter halophilus gen. nov., sp. nov., a moderately halophilic member of the family Balneolaceae.</title>
        <authorList>
            <person name="Xia J."/>
        </authorList>
    </citation>
    <scope>NUCLEOTIDE SEQUENCE</scope>
    <source>
        <strain evidence="2">WB101</strain>
    </source>
</reference>
<name>A0ABS9KBC9_9BACT</name>
<dbReference type="Proteomes" id="UP001165366">
    <property type="component" value="Unassembled WGS sequence"/>
</dbReference>
<dbReference type="EMBL" id="JAKLWS010000005">
    <property type="protein sequence ID" value="MCG2588138.1"/>
    <property type="molecule type" value="Genomic_DNA"/>
</dbReference>
<keyword evidence="3" id="KW-1185">Reference proteome</keyword>
<keyword evidence="1" id="KW-0812">Transmembrane</keyword>
<protein>
    <recommendedName>
        <fullName evidence="4">DUF4760 domain-containing protein</fullName>
    </recommendedName>
</protein>
<evidence type="ECO:0000313" key="2">
    <source>
        <dbReference type="EMBL" id="MCG2588138.1"/>
    </source>
</evidence>
<accession>A0ABS9KBC9</accession>
<organism evidence="2 3">
    <name type="scientific">Rhodohalobacter sulfatireducens</name>
    <dbReference type="NCBI Taxonomy" id="2911366"/>
    <lineage>
        <taxon>Bacteria</taxon>
        <taxon>Pseudomonadati</taxon>
        <taxon>Balneolota</taxon>
        <taxon>Balneolia</taxon>
        <taxon>Balneolales</taxon>
        <taxon>Balneolaceae</taxon>
        <taxon>Rhodohalobacter</taxon>
    </lineage>
</organism>
<dbReference type="RefSeq" id="WP_237852982.1">
    <property type="nucleotide sequence ID" value="NZ_JAKLWS010000005.1"/>
</dbReference>
<proteinExistence type="predicted"/>